<reference evidence="2 3" key="1">
    <citation type="submission" date="2018-10" db="EMBL/GenBank/DDBJ databases">
        <title>Xanthobacter tagetidis genome sequencing and assembly.</title>
        <authorList>
            <person name="Maclea K.S."/>
            <person name="Goen A.E."/>
            <person name="Fatima S.A."/>
        </authorList>
    </citation>
    <scope>NUCLEOTIDE SEQUENCE [LARGE SCALE GENOMIC DNA]</scope>
    <source>
        <strain evidence="2 3">ATCC 700314</strain>
    </source>
</reference>
<feature type="domain" description="Pyruvate carboxyltransferase" evidence="1">
    <location>
        <begin position="18"/>
        <end position="280"/>
    </location>
</feature>
<sequence>MARPEACPATETRTLKKLRILDETLRNAQQSLWATRMRTRDMLPIAAVMDEARFDAICVAAGVSFEVAAMFLHEDPWERMRLLRQQAPKTSFDVLVRARNLWGWKAQPYDVQTVYLETLMRNGVDSFKVFDGLNDLRNMAWIISEGRRLGFKVKGFVGFNDSPAHTDAYLAGKAREFKEHGVHELVLSDSPGVMLPERAFSSVAATRAAIGEDMPLHFHAHTTGGVSKECCREAIRAGADVIWTAARPLAYGHSLPWVSDIVRIAREEGREVDVDEAALAEIDDWFYWVAHKEGKPIPEDEPFDPVHHRDYVGHQIPGGMISNLVRQLQDLKMEHLLPAVLEEAGRVRGEVGYPHMSTPFSQFVGVQAVMNVTSGKRYATVPEALRLYARGAFGQPIHPLDPNVADILTGGKAPIDSIAGLDEPALPRIRAEHGPFESDEDLLLFLFLNPAAYTGFKANRARIAWTPRPSPVAALIGELGRRADIAAVEIEHGSLRLSLSGRITPEAAA</sequence>
<dbReference type="Pfam" id="PF02436">
    <property type="entry name" value="PYC_OADA"/>
    <property type="match status" value="1"/>
</dbReference>
<dbReference type="AlphaFoldDB" id="A0A3L7A380"/>
<dbReference type="PANTHER" id="PTHR43778:SF2">
    <property type="entry name" value="PYRUVATE CARBOXYLASE, MITOCHONDRIAL"/>
    <property type="match status" value="1"/>
</dbReference>
<dbReference type="InterPro" id="IPR055268">
    <property type="entry name" value="PCB-like"/>
</dbReference>
<dbReference type="GO" id="GO:0005737">
    <property type="term" value="C:cytoplasm"/>
    <property type="evidence" value="ECO:0007669"/>
    <property type="project" value="TreeGrafter"/>
</dbReference>
<dbReference type="OrthoDB" id="9769961at2"/>
<dbReference type="Gene3D" id="3.20.20.70">
    <property type="entry name" value="Aldolase class I"/>
    <property type="match status" value="1"/>
</dbReference>
<dbReference type="EMBL" id="RCTF01000018">
    <property type="protein sequence ID" value="RLP74667.1"/>
    <property type="molecule type" value="Genomic_DNA"/>
</dbReference>
<dbReference type="PANTHER" id="PTHR43778">
    <property type="entry name" value="PYRUVATE CARBOXYLASE"/>
    <property type="match status" value="1"/>
</dbReference>
<dbReference type="SUPFAM" id="SSF89000">
    <property type="entry name" value="post-HMGL domain-like"/>
    <property type="match status" value="1"/>
</dbReference>
<organism evidence="2 3">
    <name type="scientific">Xanthobacter tagetidis</name>
    <dbReference type="NCBI Taxonomy" id="60216"/>
    <lineage>
        <taxon>Bacteria</taxon>
        <taxon>Pseudomonadati</taxon>
        <taxon>Pseudomonadota</taxon>
        <taxon>Alphaproteobacteria</taxon>
        <taxon>Hyphomicrobiales</taxon>
        <taxon>Xanthobacteraceae</taxon>
        <taxon>Xanthobacter</taxon>
    </lineage>
</organism>
<dbReference type="InterPro" id="IPR000891">
    <property type="entry name" value="PYR_CT"/>
</dbReference>
<dbReference type="InterPro" id="IPR003379">
    <property type="entry name" value="Carboxylase_cons_dom"/>
</dbReference>
<keyword evidence="3" id="KW-1185">Reference proteome</keyword>
<evidence type="ECO:0000313" key="3">
    <source>
        <dbReference type="Proteomes" id="UP000269692"/>
    </source>
</evidence>
<dbReference type="SUPFAM" id="SSF51569">
    <property type="entry name" value="Aldolase"/>
    <property type="match status" value="1"/>
</dbReference>
<accession>A0A3L7A380</accession>
<dbReference type="GO" id="GO:0006094">
    <property type="term" value="P:gluconeogenesis"/>
    <property type="evidence" value="ECO:0007669"/>
    <property type="project" value="TreeGrafter"/>
</dbReference>
<dbReference type="PROSITE" id="PS50991">
    <property type="entry name" value="PYR_CT"/>
    <property type="match status" value="1"/>
</dbReference>
<name>A0A3L7A380_9HYPH</name>
<dbReference type="Proteomes" id="UP000269692">
    <property type="component" value="Unassembled WGS sequence"/>
</dbReference>
<comment type="caution">
    <text evidence="2">The sequence shown here is derived from an EMBL/GenBank/DDBJ whole genome shotgun (WGS) entry which is preliminary data.</text>
</comment>
<dbReference type="GO" id="GO:0004736">
    <property type="term" value="F:pyruvate carboxylase activity"/>
    <property type="evidence" value="ECO:0007669"/>
    <property type="project" value="TreeGrafter"/>
</dbReference>
<gene>
    <name evidence="2" type="ORF">D9R14_18505</name>
</gene>
<evidence type="ECO:0000259" key="1">
    <source>
        <dbReference type="PROSITE" id="PS50991"/>
    </source>
</evidence>
<proteinExistence type="predicted"/>
<dbReference type="InterPro" id="IPR013785">
    <property type="entry name" value="Aldolase_TIM"/>
</dbReference>
<protein>
    <recommendedName>
        <fullName evidence="1">Pyruvate carboxyltransferase domain-containing protein</fullName>
    </recommendedName>
</protein>
<evidence type="ECO:0000313" key="2">
    <source>
        <dbReference type="EMBL" id="RLP74667.1"/>
    </source>
</evidence>